<dbReference type="EMBL" id="CADCTL010000109">
    <property type="protein sequence ID" value="CAA9239845.1"/>
    <property type="molecule type" value="Genomic_DNA"/>
</dbReference>
<accession>A0A6J4I2Q1</accession>
<protein>
    <submittedName>
        <fullName evidence="1">Uncharacterized protein</fullName>
    </submittedName>
</protein>
<sequence length="111" mass="11153">PAENGLAVARNTAAAAPGLRVSAAETGVAGLRRAVLDGAEARLRSAGQGVSAARDAAAALDPRRLLASGYAILRDADGRPLTTTGALRAEPEVRAELADGTTTLRPVIVGE</sequence>
<evidence type="ECO:0000313" key="1">
    <source>
        <dbReference type="EMBL" id="CAA9239845.1"/>
    </source>
</evidence>
<name>A0A6J4I2Q1_9PROT</name>
<dbReference type="AlphaFoldDB" id="A0A6J4I2Q1"/>
<proteinExistence type="predicted"/>
<reference evidence="1" key="1">
    <citation type="submission" date="2020-02" db="EMBL/GenBank/DDBJ databases">
        <authorList>
            <person name="Meier V. D."/>
        </authorList>
    </citation>
    <scope>NUCLEOTIDE SEQUENCE</scope>
    <source>
        <strain evidence="1">AVDCRST_MAG04</strain>
    </source>
</reference>
<feature type="non-terminal residue" evidence="1">
    <location>
        <position position="1"/>
    </location>
</feature>
<gene>
    <name evidence="1" type="ORF">AVDCRST_MAG04-1552</name>
</gene>
<organism evidence="1">
    <name type="scientific">uncultured Acetobacteraceae bacterium</name>
    <dbReference type="NCBI Taxonomy" id="169975"/>
    <lineage>
        <taxon>Bacteria</taxon>
        <taxon>Pseudomonadati</taxon>
        <taxon>Pseudomonadota</taxon>
        <taxon>Alphaproteobacteria</taxon>
        <taxon>Acetobacterales</taxon>
        <taxon>Acetobacteraceae</taxon>
        <taxon>environmental samples</taxon>
    </lineage>
</organism>